<dbReference type="InterPro" id="IPR011032">
    <property type="entry name" value="GroES-like_sf"/>
</dbReference>
<dbReference type="SMART" id="SM00823">
    <property type="entry name" value="PKS_PP"/>
    <property type="match status" value="1"/>
</dbReference>
<dbReference type="InterPro" id="IPR009081">
    <property type="entry name" value="PP-bd_ACP"/>
</dbReference>
<dbReference type="InterPro" id="IPR056501">
    <property type="entry name" value="NAD-bd_HRPKS_sdrA"/>
</dbReference>
<dbReference type="Proteomes" id="UP001408356">
    <property type="component" value="Unassembled WGS sequence"/>
</dbReference>
<sequence>MDQAFETQRSFATEIEKQCPSRRVEMTELATNQDWIWPDNAIVVSLLEVDRPRLSVLSEDDFVSLRCLISGCQQLLWVTSSTWCDPHYAMATGFLRSMRSEDASKHVVTLGLEHSGQELDMDAAVSVLDVLRQCFLADPASAETEFTVCNGQLHIPRATREINLDHERQSRLHPQLLSESLHPGPPLMVTVGTPGLLDSLRLEEDPVCQDDLRPDEVEVKAEARVLNFRDVFIALGRLGSEKLGFDLADTIARVGSGCDESGLQPGDCVILGIPGCMRTHPRAPAAHVLKIPSALTPHQAASIMVPGVTAYQGLMNVARLQRGETILIHSAAGSTGQFAVGLARWLGPQVFATVGFDSKKQLLMDRWGIPENHIFYSRDTSFAQGVMRITRGRGVDVVFNSLSGDGLEASWDCVAPYGRFIEIGKVDIAANSALPMARFAQNVTFGAVDMHHIARTNVSLLRQLMIKVLDLACRQDFIGIPTPIHVFPLSELEKAFRFVQSGKNSGRTIVTLEDTEVVQKLVVRRSTWQFDQNASYVVLGGLGGLGRRIIRWMADRGAKHLILPSRSGATSQAATNVVSELREDGVRVLAPRCNGAVADELSATLNAAYSEGFPPVRGCINSCMDLQDSVFENMTYAQWTRSITSKVDTSWTLHQVLPRDLDFFILLSSVAGIYGLPGQSNYAAGCAFQDALARHRAATGYPGVSVSLDLGWMRDDGAIHESTDLKRRFTSASDMKPVATTDLLAVLDHYCDPSLASLDQDRSQLLVGLTTPDEVRAQASATPETLRGMRLFAGFDVVLANEAGPGGGPSVAADDVVQRFLRARSAADRVNVVATALREKVARALGVEVDHIDSAKGLADYGVDSLMGVELRNWIRRDFGVSVAVFEIMQGGKTIEDVGLLVEGKRELGI</sequence>
<dbReference type="Gene3D" id="3.40.50.720">
    <property type="entry name" value="NAD(P)-binding Rossmann-like Domain"/>
    <property type="match status" value="1"/>
</dbReference>
<reference evidence="6 7" key="1">
    <citation type="journal article" date="2024" name="J. Plant Pathol.">
        <title>Sequence and assembly of the genome of Seiridium unicorne, isolate CBS 538.82, causal agent of cypress canker disease.</title>
        <authorList>
            <person name="Scali E."/>
            <person name="Rocca G.D."/>
            <person name="Danti R."/>
            <person name="Garbelotto M."/>
            <person name="Barberini S."/>
            <person name="Baroncelli R."/>
            <person name="Emiliani G."/>
        </authorList>
    </citation>
    <scope>NUCLEOTIDE SEQUENCE [LARGE SCALE GENOMIC DNA]</scope>
    <source>
        <strain evidence="6 7">BM-138-508</strain>
    </source>
</reference>
<dbReference type="InterPro" id="IPR057326">
    <property type="entry name" value="KR_dom"/>
</dbReference>
<organism evidence="6 7">
    <name type="scientific">Seiridium unicorne</name>
    <dbReference type="NCBI Taxonomy" id="138068"/>
    <lineage>
        <taxon>Eukaryota</taxon>
        <taxon>Fungi</taxon>
        <taxon>Dikarya</taxon>
        <taxon>Ascomycota</taxon>
        <taxon>Pezizomycotina</taxon>
        <taxon>Sordariomycetes</taxon>
        <taxon>Xylariomycetidae</taxon>
        <taxon>Amphisphaeriales</taxon>
        <taxon>Sporocadaceae</taxon>
        <taxon>Seiridium</taxon>
    </lineage>
</organism>
<dbReference type="SMART" id="SM00822">
    <property type="entry name" value="PKS_KR"/>
    <property type="match status" value="1"/>
</dbReference>
<dbReference type="InterPro" id="IPR036736">
    <property type="entry name" value="ACP-like_sf"/>
</dbReference>
<dbReference type="Pfam" id="PF23114">
    <property type="entry name" value="NAD-bd_HRPKS_sdrA"/>
    <property type="match status" value="1"/>
</dbReference>
<evidence type="ECO:0000313" key="6">
    <source>
        <dbReference type="EMBL" id="KAK9419296.1"/>
    </source>
</evidence>
<dbReference type="PANTHER" id="PTHR43775">
    <property type="entry name" value="FATTY ACID SYNTHASE"/>
    <property type="match status" value="1"/>
</dbReference>
<dbReference type="PANTHER" id="PTHR43775:SF29">
    <property type="entry name" value="ASPERFURANONE POLYKETIDE SYNTHASE AFOG-RELATED"/>
    <property type="match status" value="1"/>
</dbReference>
<keyword evidence="3" id="KW-0560">Oxidoreductase</keyword>
<dbReference type="PROSITE" id="PS50075">
    <property type="entry name" value="CARRIER"/>
    <property type="match status" value="1"/>
</dbReference>
<dbReference type="Pfam" id="PF00550">
    <property type="entry name" value="PP-binding"/>
    <property type="match status" value="1"/>
</dbReference>
<keyword evidence="7" id="KW-1185">Reference proteome</keyword>
<accession>A0ABR2UXI2</accession>
<dbReference type="InterPro" id="IPR036291">
    <property type="entry name" value="NAD(P)-bd_dom_sf"/>
</dbReference>
<gene>
    <name evidence="6" type="ORF">SUNI508_01273</name>
</gene>
<dbReference type="SUPFAM" id="SSF51735">
    <property type="entry name" value="NAD(P)-binding Rossmann-fold domains"/>
    <property type="match status" value="2"/>
</dbReference>
<keyword evidence="2" id="KW-0597">Phosphoprotein</keyword>
<protein>
    <submittedName>
        <fullName evidence="6">Polyketide synthase</fullName>
    </submittedName>
</protein>
<dbReference type="Gene3D" id="3.90.180.10">
    <property type="entry name" value="Medium-chain alcohol dehydrogenases, catalytic domain"/>
    <property type="match status" value="1"/>
</dbReference>
<dbReference type="SUPFAM" id="SSF47336">
    <property type="entry name" value="ACP-like"/>
    <property type="match status" value="1"/>
</dbReference>
<evidence type="ECO:0000256" key="2">
    <source>
        <dbReference type="ARBA" id="ARBA00022553"/>
    </source>
</evidence>
<evidence type="ECO:0000259" key="5">
    <source>
        <dbReference type="PROSITE" id="PS50075"/>
    </source>
</evidence>
<dbReference type="SUPFAM" id="SSF50129">
    <property type="entry name" value="GroES-like"/>
    <property type="match status" value="1"/>
</dbReference>
<dbReference type="InterPro" id="IPR020843">
    <property type="entry name" value="ER"/>
</dbReference>
<dbReference type="Pfam" id="PF13602">
    <property type="entry name" value="ADH_zinc_N_2"/>
    <property type="match status" value="1"/>
</dbReference>
<keyword evidence="4" id="KW-0511">Multifunctional enzyme</keyword>
<dbReference type="InterPro" id="IPR006162">
    <property type="entry name" value="Ppantetheine_attach_site"/>
</dbReference>
<evidence type="ECO:0000313" key="7">
    <source>
        <dbReference type="Proteomes" id="UP001408356"/>
    </source>
</evidence>
<dbReference type="SMART" id="SM00829">
    <property type="entry name" value="PKS_ER"/>
    <property type="match status" value="1"/>
</dbReference>
<dbReference type="InterPro" id="IPR020806">
    <property type="entry name" value="PKS_PP-bd"/>
</dbReference>
<proteinExistence type="predicted"/>
<evidence type="ECO:0000256" key="3">
    <source>
        <dbReference type="ARBA" id="ARBA00023002"/>
    </source>
</evidence>
<feature type="domain" description="Carrier" evidence="5">
    <location>
        <begin position="828"/>
        <end position="906"/>
    </location>
</feature>
<name>A0ABR2UXI2_9PEZI</name>
<comment type="caution">
    <text evidence="6">The sequence shown here is derived from an EMBL/GenBank/DDBJ whole genome shotgun (WGS) entry which is preliminary data.</text>
</comment>
<evidence type="ECO:0000256" key="1">
    <source>
        <dbReference type="ARBA" id="ARBA00022450"/>
    </source>
</evidence>
<dbReference type="Gene3D" id="1.10.1200.10">
    <property type="entry name" value="ACP-like"/>
    <property type="match status" value="1"/>
</dbReference>
<keyword evidence="1" id="KW-0596">Phosphopantetheine</keyword>
<dbReference type="InterPro" id="IPR013968">
    <property type="entry name" value="PKS_KR"/>
</dbReference>
<dbReference type="EMBL" id="JARVKF010000330">
    <property type="protein sequence ID" value="KAK9419296.1"/>
    <property type="molecule type" value="Genomic_DNA"/>
</dbReference>
<evidence type="ECO:0000256" key="4">
    <source>
        <dbReference type="ARBA" id="ARBA00023268"/>
    </source>
</evidence>
<dbReference type="PROSITE" id="PS00012">
    <property type="entry name" value="PHOSPHOPANTETHEINE"/>
    <property type="match status" value="1"/>
</dbReference>
<dbReference type="CDD" id="cd05195">
    <property type="entry name" value="enoyl_red"/>
    <property type="match status" value="1"/>
</dbReference>
<dbReference type="Pfam" id="PF08659">
    <property type="entry name" value="KR"/>
    <property type="match status" value="1"/>
</dbReference>
<dbReference type="InterPro" id="IPR050091">
    <property type="entry name" value="PKS_NRPS_Biosynth_Enz"/>
</dbReference>